<keyword evidence="2" id="KW-0813">Transport</keyword>
<evidence type="ECO:0000256" key="4">
    <source>
        <dbReference type="ARBA" id="ARBA00022764"/>
    </source>
</evidence>
<keyword evidence="3 5" id="KW-0732">Signal</keyword>
<reference evidence="7" key="1">
    <citation type="submission" date="2023-07" db="EMBL/GenBank/DDBJ databases">
        <title>Draft genome sequence of Agarivorans aestuarii strain ZMCS4, a CAZymes producing bacteria isolated from the marine brown algae Clodostephus spongiosus.</title>
        <authorList>
            <person name="Lorente B."/>
            <person name="Cabral C."/>
            <person name="Frias J."/>
            <person name="Faria J."/>
            <person name="Toubarro D."/>
        </authorList>
    </citation>
    <scope>NUCLEOTIDE SEQUENCE [LARGE SCALE GENOMIC DNA]</scope>
    <source>
        <strain evidence="7">ZMCS4</strain>
    </source>
</reference>
<sequence>MLRRLSIVLLAFTWLNSANAAEQVDLRVLAWPGYADADMVEAFEARYKVKVKVSYITSDDEMWLRMGHKQGENYDVFAVNTAELQRYIDAKLAMPVNAQAISNKAKQLPRFQSLQDIHGITRDEQVYAIPYTYSEMGLIYNKNYFEQPPTSWQVLWDPQYQGKVLAYNGSAHNYSLAGMVQGVDNPFQQTDQEFNQSTEQLLALRRNVLTFYSSPEEASEFYNQESVALVFANYGAQQLKQLQDAGADIGYVIPQQGALAWLDCWAMSSGVKNKDLAHKWIDFTLEPWVSQLLTERQGLANTIVQDTRSLAEDKIIWLEEVEDNQRRSEFWENILSGKTLQMMSLP</sequence>
<feature type="signal peptide" evidence="5">
    <location>
        <begin position="1"/>
        <end position="20"/>
    </location>
</feature>
<evidence type="ECO:0000256" key="1">
    <source>
        <dbReference type="ARBA" id="ARBA00004418"/>
    </source>
</evidence>
<dbReference type="Gene3D" id="3.40.190.10">
    <property type="entry name" value="Periplasmic binding protein-like II"/>
    <property type="match status" value="2"/>
</dbReference>
<dbReference type="EMBL" id="JAYDYW010000009">
    <property type="protein sequence ID" value="MEE1674680.1"/>
    <property type="molecule type" value="Genomic_DNA"/>
</dbReference>
<dbReference type="Pfam" id="PF13416">
    <property type="entry name" value="SBP_bac_8"/>
    <property type="match status" value="1"/>
</dbReference>
<feature type="chain" id="PRO_5047456360" evidence="5">
    <location>
        <begin position="21"/>
        <end position="346"/>
    </location>
</feature>
<gene>
    <name evidence="6" type="ORF">SNR37_004124</name>
</gene>
<evidence type="ECO:0000256" key="3">
    <source>
        <dbReference type="ARBA" id="ARBA00022729"/>
    </source>
</evidence>
<evidence type="ECO:0000256" key="5">
    <source>
        <dbReference type="SAM" id="SignalP"/>
    </source>
</evidence>
<organism evidence="6 7">
    <name type="scientific">Agarivorans aestuarii</name>
    <dbReference type="NCBI Taxonomy" id="1563703"/>
    <lineage>
        <taxon>Bacteria</taxon>
        <taxon>Pseudomonadati</taxon>
        <taxon>Pseudomonadota</taxon>
        <taxon>Gammaproteobacteria</taxon>
        <taxon>Alteromonadales</taxon>
        <taxon>Alteromonadaceae</taxon>
        <taxon>Agarivorans</taxon>
    </lineage>
</organism>
<protein>
    <submittedName>
        <fullName evidence="6">Extracellular solute-binding protein</fullName>
    </submittedName>
</protein>
<evidence type="ECO:0000256" key="2">
    <source>
        <dbReference type="ARBA" id="ARBA00022448"/>
    </source>
</evidence>
<dbReference type="PANTHER" id="PTHR30222:SF17">
    <property type="entry name" value="SPERMIDINE_PUTRESCINE-BINDING PERIPLASMIC PROTEIN"/>
    <property type="match status" value="1"/>
</dbReference>
<dbReference type="SUPFAM" id="SSF53850">
    <property type="entry name" value="Periplasmic binding protein-like II"/>
    <property type="match status" value="1"/>
</dbReference>
<evidence type="ECO:0000313" key="7">
    <source>
        <dbReference type="Proteomes" id="UP001310248"/>
    </source>
</evidence>
<dbReference type="Proteomes" id="UP001310248">
    <property type="component" value="Unassembled WGS sequence"/>
</dbReference>
<dbReference type="PRINTS" id="PR00909">
    <property type="entry name" value="SPERMDNBNDNG"/>
</dbReference>
<dbReference type="PANTHER" id="PTHR30222">
    <property type="entry name" value="SPERMIDINE/PUTRESCINE-BINDING PERIPLASMIC PROTEIN"/>
    <property type="match status" value="1"/>
</dbReference>
<comment type="caution">
    <text evidence="6">The sequence shown here is derived from an EMBL/GenBank/DDBJ whole genome shotgun (WGS) entry which is preliminary data.</text>
</comment>
<dbReference type="InterPro" id="IPR001188">
    <property type="entry name" value="Sperm_putr-bd"/>
</dbReference>
<keyword evidence="4" id="KW-0574">Periplasm</keyword>
<comment type="subcellular location">
    <subcellularLocation>
        <location evidence="1">Periplasm</location>
    </subcellularLocation>
</comment>
<name>A0ABU7G8A9_9ALTE</name>
<accession>A0ABU7G8A9</accession>
<dbReference type="InterPro" id="IPR006059">
    <property type="entry name" value="SBP"/>
</dbReference>
<evidence type="ECO:0000313" key="6">
    <source>
        <dbReference type="EMBL" id="MEE1674680.1"/>
    </source>
</evidence>
<dbReference type="RefSeq" id="WP_329775743.1">
    <property type="nucleotide sequence ID" value="NZ_JAYDYW010000009.1"/>
</dbReference>
<keyword evidence="7" id="KW-1185">Reference proteome</keyword>
<proteinExistence type="predicted"/>